<dbReference type="CDD" id="cd00038">
    <property type="entry name" value="CAP_ED"/>
    <property type="match status" value="1"/>
</dbReference>
<dbReference type="InterPro" id="IPR005105">
    <property type="entry name" value="GlnD_Uridyltrans_N"/>
</dbReference>
<dbReference type="Pfam" id="PF00571">
    <property type="entry name" value="CBS"/>
    <property type="match status" value="2"/>
</dbReference>
<dbReference type="Proteomes" id="UP001447842">
    <property type="component" value="Chromosome"/>
</dbReference>
<dbReference type="SMART" id="SM00116">
    <property type="entry name" value="CBS"/>
    <property type="match status" value="2"/>
</dbReference>
<feature type="domain" description="Cyclic nucleotide-binding" evidence="3">
    <location>
        <begin position="15"/>
        <end position="129"/>
    </location>
</feature>
<dbReference type="Gene3D" id="3.10.580.10">
    <property type="entry name" value="CBS-domain"/>
    <property type="match status" value="1"/>
</dbReference>
<dbReference type="SUPFAM" id="SSF54631">
    <property type="entry name" value="CBS-domain pair"/>
    <property type="match status" value="1"/>
</dbReference>
<feature type="domain" description="CBS" evidence="4">
    <location>
        <begin position="217"/>
        <end position="272"/>
    </location>
</feature>
<evidence type="ECO:0000259" key="4">
    <source>
        <dbReference type="PROSITE" id="PS51371"/>
    </source>
</evidence>
<evidence type="ECO:0000313" key="5">
    <source>
        <dbReference type="EMBL" id="XAU14447.1"/>
    </source>
</evidence>
<protein>
    <submittedName>
        <fullName evidence="5">Nucleotidyltransferase substrate binding domain-containing protein</fullName>
    </submittedName>
</protein>
<dbReference type="Pfam" id="PF00027">
    <property type="entry name" value="cNMP_binding"/>
    <property type="match status" value="1"/>
</dbReference>
<evidence type="ECO:0000256" key="1">
    <source>
        <dbReference type="ARBA" id="ARBA00023122"/>
    </source>
</evidence>
<dbReference type="SUPFAM" id="SSF51206">
    <property type="entry name" value="cAMP-binding domain-like"/>
    <property type="match status" value="1"/>
</dbReference>
<evidence type="ECO:0000313" key="6">
    <source>
        <dbReference type="Proteomes" id="UP001447842"/>
    </source>
</evidence>
<dbReference type="InterPro" id="IPR000644">
    <property type="entry name" value="CBS_dom"/>
</dbReference>
<dbReference type="InterPro" id="IPR046342">
    <property type="entry name" value="CBS_dom_sf"/>
</dbReference>
<dbReference type="EMBL" id="CP147920">
    <property type="protein sequence ID" value="XAU14447.1"/>
    <property type="molecule type" value="Genomic_DNA"/>
</dbReference>
<dbReference type="Pfam" id="PF03445">
    <property type="entry name" value="DUF294"/>
    <property type="match status" value="1"/>
</dbReference>
<dbReference type="InterPro" id="IPR014710">
    <property type="entry name" value="RmlC-like_jellyroll"/>
</dbReference>
<dbReference type="PROSITE" id="PS50042">
    <property type="entry name" value="CNMP_BINDING_3"/>
    <property type="match status" value="1"/>
</dbReference>
<dbReference type="InterPro" id="IPR018490">
    <property type="entry name" value="cNMP-bd_dom_sf"/>
</dbReference>
<proteinExistence type="predicted"/>
<dbReference type="InterPro" id="IPR018821">
    <property type="entry name" value="DUF294_put_nucleoTrafse_sb-bd"/>
</dbReference>
<dbReference type="InterPro" id="IPR000595">
    <property type="entry name" value="cNMP-bd_dom"/>
</dbReference>
<dbReference type="InterPro" id="IPR051257">
    <property type="entry name" value="Diverse_CBS-Domain"/>
</dbReference>
<dbReference type="Pfam" id="PF10335">
    <property type="entry name" value="DUF294_C"/>
    <property type="match status" value="1"/>
</dbReference>
<dbReference type="PANTHER" id="PTHR43080">
    <property type="entry name" value="CBS DOMAIN-CONTAINING PROTEIN CBSX3, MITOCHONDRIAL"/>
    <property type="match status" value="1"/>
</dbReference>
<sequence length="605" mass="67883">MSIFDQKQLLASMHPFDLLSSRALDNVMAQMDIAYYPRETVLVSPNVPAECLYIIIKGSVHEWLGEELTDAYGAMDSFDADALIYGQTDKRFVVDEELICYELPKQIFLDLIQDHDAFKHFYLEDFVTKHEQLKMLKQQNDLTPFMVARIGDIYLHTPCIVAAETPIAEAVRQMEAMKSPAILVEGEEGYGIVTDSDLRRNVLMGAVEASGAIGTIASRPLVTIEKQDFLFNALLLFTAHHIKRVAVTDGGKVVGILEQLDLLSFFASHSYLVAMQVEKADSIEALQRIGEEMVNLIRSLHTKGVKVRYITKLVNALNAKIYRKVFEFCVAPEHRGDCALIVMGSEGRGEQILRTDQDNGLIIRDGCGKDFADEMAAMNAALRQLGFPDCPGNVMVTNPWWRRPLADYQTDIDGWVGSMDEAALQNLDIFLDARCVAGNAELLERAEQYLYGRFEGRDDVLAHMAKAALSFETPLSLFSGLVVERSHGNTLNLKKGGIFPIVHGIRVLALQKKIRETNTFERIKQLNNAGVFDKTFSTELMEAYDTLLSIRLRARLAHAAEGWMLNDIAPGGLDKLERDLLKDSFKVVNALKKLLTYHFHLNMVM</sequence>
<accession>A0ABZ3H7D3</accession>
<dbReference type="RefSeq" id="WP_345972175.1">
    <property type="nucleotide sequence ID" value="NZ_CP147920.1"/>
</dbReference>
<keyword evidence="1 2" id="KW-0129">CBS domain</keyword>
<evidence type="ECO:0000259" key="3">
    <source>
        <dbReference type="PROSITE" id="PS50042"/>
    </source>
</evidence>
<dbReference type="Gene3D" id="2.60.120.10">
    <property type="entry name" value="Jelly Rolls"/>
    <property type="match status" value="1"/>
</dbReference>
<evidence type="ECO:0000256" key="2">
    <source>
        <dbReference type="PROSITE-ProRule" id="PRU00703"/>
    </source>
</evidence>
<dbReference type="PANTHER" id="PTHR43080:SF2">
    <property type="entry name" value="CBS DOMAIN-CONTAINING PROTEIN"/>
    <property type="match status" value="1"/>
</dbReference>
<reference evidence="5 6" key="1">
    <citation type="submission" date="2024-03" db="EMBL/GenBank/DDBJ databases">
        <title>Sulfurimonas sp. HSL3-1.</title>
        <authorList>
            <person name="Wang S."/>
        </authorList>
    </citation>
    <scope>NUCLEOTIDE SEQUENCE [LARGE SCALE GENOMIC DNA]</scope>
    <source>
        <strain evidence="5 6">HSL3-1</strain>
    </source>
</reference>
<gene>
    <name evidence="5" type="ORF">WCY31_09315</name>
</gene>
<dbReference type="PROSITE" id="PS51371">
    <property type="entry name" value="CBS"/>
    <property type="match status" value="1"/>
</dbReference>
<name>A0ABZ3H7D3_9BACT</name>
<organism evidence="5 6">
    <name type="scientific">Sulfurimonas diazotrophicus</name>
    <dbReference type="NCBI Taxonomy" id="3131939"/>
    <lineage>
        <taxon>Bacteria</taxon>
        <taxon>Pseudomonadati</taxon>
        <taxon>Campylobacterota</taxon>
        <taxon>Epsilonproteobacteria</taxon>
        <taxon>Campylobacterales</taxon>
        <taxon>Sulfurimonadaceae</taxon>
        <taxon>Sulfurimonas</taxon>
    </lineage>
</organism>
<keyword evidence="6" id="KW-1185">Reference proteome</keyword>
<dbReference type="CDD" id="cd05401">
    <property type="entry name" value="NT_GlnE_GlnD_like"/>
    <property type="match status" value="1"/>
</dbReference>